<dbReference type="EMBL" id="PVXO01000005">
    <property type="protein sequence ID" value="PRR80544.1"/>
    <property type="molecule type" value="Genomic_DNA"/>
</dbReference>
<accession>A0A2T0B9H8</accession>
<organism evidence="2 3">
    <name type="scientific">Clostridium liquoris</name>
    <dbReference type="NCBI Taxonomy" id="1289519"/>
    <lineage>
        <taxon>Bacteria</taxon>
        <taxon>Bacillati</taxon>
        <taxon>Bacillota</taxon>
        <taxon>Clostridia</taxon>
        <taxon>Eubacteriales</taxon>
        <taxon>Clostridiaceae</taxon>
        <taxon>Clostridium</taxon>
    </lineage>
</organism>
<gene>
    <name evidence="2" type="ORF">CLLI_01170</name>
</gene>
<keyword evidence="1" id="KW-0812">Transmembrane</keyword>
<evidence type="ECO:0000256" key="1">
    <source>
        <dbReference type="SAM" id="Phobius"/>
    </source>
</evidence>
<evidence type="ECO:0000313" key="2">
    <source>
        <dbReference type="EMBL" id="PRR80544.1"/>
    </source>
</evidence>
<dbReference type="AlphaFoldDB" id="A0A2T0B9H8"/>
<keyword evidence="3" id="KW-1185">Reference proteome</keyword>
<keyword evidence="1" id="KW-0472">Membrane</keyword>
<comment type="caution">
    <text evidence="2">The sequence shown here is derived from an EMBL/GenBank/DDBJ whole genome shotgun (WGS) entry which is preliminary data.</text>
</comment>
<proteinExistence type="predicted"/>
<reference evidence="2 3" key="1">
    <citation type="submission" date="2018-03" db="EMBL/GenBank/DDBJ databases">
        <title>Genome sequence of Clostridium liquoris DSM 100320.</title>
        <authorList>
            <person name="Poehlein A."/>
            <person name="Daniel R."/>
        </authorList>
    </citation>
    <scope>NUCLEOTIDE SEQUENCE [LARGE SCALE GENOMIC DNA]</scope>
    <source>
        <strain evidence="2 3">DSM 100320</strain>
    </source>
</reference>
<dbReference type="Proteomes" id="UP000239706">
    <property type="component" value="Unassembled WGS sequence"/>
</dbReference>
<protein>
    <submittedName>
        <fullName evidence="2">Uncharacterized protein</fullName>
    </submittedName>
</protein>
<name>A0A2T0B9H8_9CLOT</name>
<sequence>MHMKNKKTILITSIALFSILIIIFIFVFSYYSFINTTDKGYEKNIRANIKNINEINNSVVSCIKGQSIDAEKSRKELPEKTSSLLNIKNTITTLNPTEKHAKSHEYLVNGLTNNIHIYEQIVSILNNPESNDIDKSLEALKKYKNACMQNYSLFHIKTAEITLSENTLKYINNCTYYVDELVNLKKDREIRKSQYTDFVNEMDEILSSFIEIKMDFSYFKDKIDNKSMTYENALSEIDKIKTEFVEIKNQFSKITVPSKGISSYNLLLKTFDNYYSYLQNYRYALSTESTEVFNNTSKKKLDSLYIEAGLNYKIMNTTYSEFIQTYSYFKESNK</sequence>
<evidence type="ECO:0000313" key="3">
    <source>
        <dbReference type="Proteomes" id="UP000239706"/>
    </source>
</evidence>
<keyword evidence="1" id="KW-1133">Transmembrane helix</keyword>
<feature type="transmembrane region" description="Helical" evidence="1">
    <location>
        <begin position="9"/>
        <end position="33"/>
    </location>
</feature>